<dbReference type="Proteomes" id="UP000000444">
    <property type="component" value="Chromosome"/>
</dbReference>
<dbReference type="HOGENOM" id="CLU_066424_5_0_9"/>
<protein>
    <recommendedName>
        <fullName evidence="3">phosphoenolpyruvate--glycerone phosphotransferase</fullName>
        <ecNumber evidence="3">2.7.1.121</ecNumber>
    </recommendedName>
</protein>
<dbReference type="EMBL" id="AM295250">
    <property type="protein sequence ID" value="CAL29317.1"/>
    <property type="molecule type" value="Genomic_DNA"/>
</dbReference>
<dbReference type="InterPro" id="IPR050861">
    <property type="entry name" value="Dihydroxyacetone_Kinase"/>
</dbReference>
<dbReference type="BioCyc" id="SCAR396513:SCA_RS12130-MONOMER"/>
<evidence type="ECO:0000313" key="10">
    <source>
        <dbReference type="EMBL" id="CAL29317.1"/>
    </source>
</evidence>
<dbReference type="FunFam" id="1.25.40.340:FF:000002">
    <property type="entry name" value="Dihydroxyacetone kinase, L subunit"/>
    <property type="match status" value="1"/>
</dbReference>
<evidence type="ECO:0000313" key="11">
    <source>
        <dbReference type="Proteomes" id="UP000000444"/>
    </source>
</evidence>
<keyword evidence="11" id="KW-1185">Reference proteome</keyword>
<dbReference type="GO" id="GO:0047324">
    <property type="term" value="F:phosphoenolpyruvate-glycerone phosphotransferase activity"/>
    <property type="evidence" value="ECO:0007669"/>
    <property type="project" value="UniProtKB-EC"/>
</dbReference>
<gene>
    <name evidence="10" type="ordered locus">Sca_2414</name>
</gene>
<reference evidence="10 11" key="1">
    <citation type="journal article" date="2009" name="Appl. Environ. Microbiol.">
        <title>Genome analysis of the meat starter culture bacterium Staphylococcus carnosus TM300.</title>
        <authorList>
            <person name="Rosenstein R."/>
            <person name="Nerz C."/>
            <person name="Biswas L."/>
            <person name="Resch A."/>
            <person name="Raddatz G."/>
            <person name="Schuster S.C."/>
            <person name="Goetz F."/>
        </authorList>
    </citation>
    <scope>NUCLEOTIDE SEQUENCE [LARGE SCALE GENOMIC DNA]</scope>
    <source>
        <strain evidence="10 11">TM300</strain>
    </source>
</reference>
<evidence type="ECO:0000256" key="2">
    <source>
        <dbReference type="ARBA" id="ARBA00004745"/>
    </source>
</evidence>
<keyword evidence="4" id="KW-0808">Transferase</keyword>
<evidence type="ECO:0000256" key="3">
    <source>
        <dbReference type="ARBA" id="ARBA00012095"/>
    </source>
</evidence>
<comment type="catalytic activity">
    <reaction evidence="1">
        <text>dihydroxyacetone + phosphoenolpyruvate = dihydroxyacetone phosphate + pyruvate</text>
        <dbReference type="Rhea" id="RHEA:18381"/>
        <dbReference type="ChEBI" id="CHEBI:15361"/>
        <dbReference type="ChEBI" id="CHEBI:16016"/>
        <dbReference type="ChEBI" id="CHEBI:57642"/>
        <dbReference type="ChEBI" id="CHEBI:58702"/>
        <dbReference type="EC" id="2.7.1.121"/>
    </reaction>
</comment>
<dbReference type="eggNOG" id="COG1461">
    <property type="taxonomic scope" value="Bacteria"/>
</dbReference>
<organism evidence="10 11">
    <name type="scientific">Staphylococcus carnosus (strain TM300)</name>
    <dbReference type="NCBI Taxonomy" id="396513"/>
    <lineage>
        <taxon>Bacteria</taxon>
        <taxon>Bacillati</taxon>
        <taxon>Bacillota</taxon>
        <taxon>Bacilli</taxon>
        <taxon>Bacillales</taxon>
        <taxon>Staphylococcaceae</taxon>
        <taxon>Staphylococcus</taxon>
    </lineage>
</organism>
<evidence type="ECO:0000256" key="4">
    <source>
        <dbReference type="ARBA" id="ARBA00022679"/>
    </source>
</evidence>
<dbReference type="PANTHER" id="PTHR28629">
    <property type="entry name" value="TRIOKINASE/FMN CYCLASE"/>
    <property type="match status" value="1"/>
</dbReference>
<dbReference type="Gene3D" id="1.25.40.340">
    <property type="match status" value="1"/>
</dbReference>
<proteinExistence type="predicted"/>
<evidence type="ECO:0000256" key="1">
    <source>
        <dbReference type="ARBA" id="ARBA00001113"/>
    </source>
</evidence>
<name>B9DIG9_STACT</name>
<evidence type="ECO:0000256" key="7">
    <source>
        <dbReference type="ARBA" id="ARBA00046577"/>
    </source>
</evidence>
<comment type="pathway">
    <text evidence="2">Polyol metabolism; glycerol degradation.</text>
</comment>
<dbReference type="InterPro" id="IPR012737">
    <property type="entry name" value="DhaK_L_YcgS"/>
</dbReference>
<feature type="domain" description="DhaL" evidence="9">
    <location>
        <begin position="5"/>
        <end position="207"/>
    </location>
</feature>
<comment type="subunit">
    <text evidence="7">Homodimer. The dihydroxyacetone kinase complex is composed of a homodimer of DhaM, a homodimer of DhaK and the subunit DhaL.</text>
</comment>
<dbReference type="NCBIfam" id="TIGR02365">
    <property type="entry name" value="dha_L_ycgS"/>
    <property type="match status" value="1"/>
</dbReference>
<dbReference type="PANTHER" id="PTHR28629:SF4">
    <property type="entry name" value="TRIOKINASE_FMN CYCLASE"/>
    <property type="match status" value="1"/>
</dbReference>
<dbReference type="GO" id="GO:0005829">
    <property type="term" value="C:cytosol"/>
    <property type="evidence" value="ECO:0007669"/>
    <property type="project" value="TreeGrafter"/>
</dbReference>
<accession>B9DIG9</accession>
<dbReference type="EC" id="2.7.1.121" evidence="3"/>
<evidence type="ECO:0000256" key="6">
    <source>
        <dbReference type="ARBA" id="ARBA00022798"/>
    </source>
</evidence>
<dbReference type="KEGG" id="sca:SCA_2414"/>
<dbReference type="PROSITE" id="PS51480">
    <property type="entry name" value="DHAL"/>
    <property type="match status" value="1"/>
</dbReference>
<dbReference type="InterPro" id="IPR036117">
    <property type="entry name" value="DhaL_dom_sf"/>
</dbReference>
<dbReference type="SMART" id="SM01120">
    <property type="entry name" value="Dak2"/>
    <property type="match status" value="1"/>
</dbReference>
<dbReference type="Pfam" id="PF02734">
    <property type="entry name" value="Dak2"/>
    <property type="match status" value="1"/>
</dbReference>
<dbReference type="GO" id="GO:0004371">
    <property type="term" value="F:glycerone kinase activity"/>
    <property type="evidence" value="ECO:0007669"/>
    <property type="project" value="InterPro"/>
</dbReference>
<keyword evidence="5" id="KW-0418">Kinase</keyword>
<evidence type="ECO:0000256" key="8">
    <source>
        <dbReference type="ARBA" id="ARBA00055771"/>
    </source>
</evidence>
<dbReference type="GeneID" id="93794855"/>
<keyword evidence="6" id="KW-0319">Glycerol metabolism</keyword>
<evidence type="ECO:0000256" key="5">
    <source>
        <dbReference type="ARBA" id="ARBA00022777"/>
    </source>
</evidence>
<dbReference type="GO" id="GO:0019563">
    <property type="term" value="P:glycerol catabolic process"/>
    <property type="evidence" value="ECO:0007669"/>
    <property type="project" value="TreeGrafter"/>
</dbReference>
<sequence>MLTHEDFKNYILALVEIYDEQKDELSELDRKLGDGDHGVTMNIGYQAVKHTIQDELETQDDIAKISVAVGKSFLDAVGSSVGPLYASGYLKGALVTKGLTELSDDNLYDYWISFSRGIKSRGKAEIGDKTMIDTLEPFFIKLEEERELGTPFKDGYILALNEARNGMESTEDIISNKGRSKRLGHRSKGFKDPGAVSSYLMLEKFQEFI</sequence>
<dbReference type="AlphaFoldDB" id="B9DIG9"/>
<evidence type="ECO:0000259" key="9">
    <source>
        <dbReference type="PROSITE" id="PS51480"/>
    </source>
</evidence>
<dbReference type="InterPro" id="IPR004007">
    <property type="entry name" value="DhaL_dom"/>
</dbReference>
<comment type="function">
    <text evidence="8">ADP-binding subunit of the dihydroxyacetone kinase, which is responsible for the phosphoenolpyruvate (PEP)-dependent phosphorylation of dihydroxyacetone. DhaL-ADP is converted to DhaL-ATP via a phosphoryl group transfer from DhaM and transmits it to dihydroxyacetone binds to DhaK.</text>
</comment>
<dbReference type="RefSeq" id="WP_015901652.1">
    <property type="nucleotide sequence ID" value="NC_012121.1"/>
</dbReference>
<dbReference type="OrthoDB" id="9800291at2"/>
<dbReference type="SUPFAM" id="SSF101473">
    <property type="entry name" value="DhaL-like"/>
    <property type="match status" value="1"/>
</dbReference>